<evidence type="ECO:0008006" key="8">
    <source>
        <dbReference type="Google" id="ProtNLM"/>
    </source>
</evidence>
<dbReference type="AlphaFoldDB" id="A0A9D4XRZ4"/>
<dbReference type="Gramene" id="Psat03G0190700-T1">
    <property type="protein sequence ID" value="KAI5426281.1"/>
    <property type="gene ID" value="KIW84_031907"/>
</dbReference>
<dbReference type="Proteomes" id="UP001058974">
    <property type="component" value="Chromosome 3"/>
</dbReference>
<gene>
    <name evidence="6" type="ORF">KIW84_031907</name>
</gene>
<organism evidence="6 7">
    <name type="scientific">Pisum sativum</name>
    <name type="common">Garden pea</name>
    <name type="synonym">Lathyrus oleraceus</name>
    <dbReference type="NCBI Taxonomy" id="3888"/>
    <lineage>
        <taxon>Eukaryota</taxon>
        <taxon>Viridiplantae</taxon>
        <taxon>Streptophyta</taxon>
        <taxon>Embryophyta</taxon>
        <taxon>Tracheophyta</taxon>
        <taxon>Spermatophyta</taxon>
        <taxon>Magnoliopsida</taxon>
        <taxon>eudicotyledons</taxon>
        <taxon>Gunneridae</taxon>
        <taxon>Pentapetalae</taxon>
        <taxon>rosids</taxon>
        <taxon>fabids</taxon>
        <taxon>Fabales</taxon>
        <taxon>Fabaceae</taxon>
        <taxon>Papilionoideae</taxon>
        <taxon>50 kb inversion clade</taxon>
        <taxon>NPAAA clade</taxon>
        <taxon>Hologalegina</taxon>
        <taxon>IRL clade</taxon>
        <taxon>Fabeae</taxon>
        <taxon>Lathyrus</taxon>
    </lineage>
</organism>
<reference evidence="6 7" key="1">
    <citation type="journal article" date="2022" name="Nat. Genet.">
        <title>Improved pea reference genome and pan-genome highlight genomic features and evolutionary characteristics.</title>
        <authorList>
            <person name="Yang T."/>
            <person name="Liu R."/>
            <person name="Luo Y."/>
            <person name="Hu S."/>
            <person name="Wang D."/>
            <person name="Wang C."/>
            <person name="Pandey M.K."/>
            <person name="Ge S."/>
            <person name="Xu Q."/>
            <person name="Li N."/>
            <person name="Li G."/>
            <person name="Huang Y."/>
            <person name="Saxena R.K."/>
            <person name="Ji Y."/>
            <person name="Li M."/>
            <person name="Yan X."/>
            <person name="He Y."/>
            <person name="Liu Y."/>
            <person name="Wang X."/>
            <person name="Xiang C."/>
            <person name="Varshney R.K."/>
            <person name="Ding H."/>
            <person name="Gao S."/>
            <person name="Zong X."/>
        </authorList>
    </citation>
    <scope>NUCLEOTIDE SEQUENCE [LARGE SCALE GENOMIC DNA]</scope>
    <source>
        <strain evidence="6 7">cv. Zhongwan 6</strain>
    </source>
</reference>
<evidence type="ECO:0000256" key="1">
    <source>
        <dbReference type="ARBA" id="ARBA00004604"/>
    </source>
</evidence>
<dbReference type="GO" id="GO:0006364">
    <property type="term" value="P:rRNA processing"/>
    <property type="evidence" value="ECO:0007669"/>
    <property type="project" value="UniProtKB-KW"/>
</dbReference>
<dbReference type="GO" id="GO:0032040">
    <property type="term" value="C:small-subunit processome"/>
    <property type="evidence" value="ECO:0007669"/>
    <property type="project" value="InterPro"/>
</dbReference>
<dbReference type="InterPro" id="IPR007144">
    <property type="entry name" value="SSU_processome_Utp11"/>
</dbReference>
<proteinExistence type="inferred from homology"/>
<keyword evidence="3" id="KW-0698">rRNA processing</keyword>
<keyword evidence="4" id="KW-0539">Nucleus</keyword>
<name>A0A9D4XRZ4_PEA</name>
<comment type="caution">
    <text evidence="6">The sequence shown here is derived from an EMBL/GenBank/DDBJ whole genome shotgun (WGS) entry which is preliminary data.</text>
</comment>
<comment type="subcellular location">
    <subcellularLocation>
        <location evidence="1">Nucleus</location>
        <location evidence="1">Nucleolus</location>
    </subcellularLocation>
</comment>
<dbReference type="PANTHER" id="PTHR12838">
    <property type="entry name" value="U3 SMALL NUCLEOLAR RNA-ASSOCIATED PROTEIN 11"/>
    <property type="match status" value="1"/>
</dbReference>
<accession>A0A9D4XRZ4</accession>
<evidence type="ECO:0000313" key="6">
    <source>
        <dbReference type="EMBL" id="KAI5426281.1"/>
    </source>
</evidence>
<dbReference type="Pfam" id="PF03998">
    <property type="entry name" value="Utp11"/>
    <property type="match status" value="1"/>
</dbReference>
<dbReference type="PANTHER" id="PTHR12838:SF0">
    <property type="entry name" value="U3 SMALL NUCLEOLAR RNA-ASSOCIATED PROTEIN 11-RELATED"/>
    <property type="match status" value="1"/>
</dbReference>
<evidence type="ECO:0000256" key="2">
    <source>
        <dbReference type="ARBA" id="ARBA00008105"/>
    </source>
</evidence>
<evidence type="ECO:0000256" key="4">
    <source>
        <dbReference type="ARBA" id="ARBA00023242"/>
    </source>
</evidence>
<feature type="region of interest" description="Disordered" evidence="5">
    <location>
        <begin position="104"/>
        <end position="148"/>
    </location>
</feature>
<keyword evidence="7" id="KW-1185">Reference proteome</keyword>
<evidence type="ECO:0000313" key="7">
    <source>
        <dbReference type="Proteomes" id="UP001058974"/>
    </source>
</evidence>
<dbReference type="Gramene" id="PSAT_LOCUS13656_t1">
    <property type="protein sequence ID" value="CAL5193866.1"/>
    <property type="gene ID" value="PSAT_LOCUS13656"/>
</dbReference>
<evidence type="ECO:0000256" key="5">
    <source>
        <dbReference type="SAM" id="MobiDB-lite"/>
    </source>
</evidence>
<sequence>MSSLRNIIPKRTYKERAQPASRERCGILEKHKDYVIRAKAFHKKQDTLRKLKEKASNRNPDEFSFKMISSRVVDGVHRKNQDIIHHVTQNNELRPILQNIDHEKKTKKRKLHEESKLFGSIPLKSKPREESKPFGSIPLKSKLRERKR</sequence>
<dbReference type="OrthoDB" id="29058at2759"/>
<protein>
    <recommendedName>
        <fullName evidence="8">U3 small nucleolar RNA-associated protein 11</fullName>
    </recommendedName>
</protein>
<comment type="similarity">
    <text evidence="2">Belongs to the UTP11 family.</text>
</comment>
<evidence type="ECO:0000256" key="3">
    <source>
        <dbReference type="ARBA" id="ARBA00022552"/>
    </source>
</evidence>
<dbReference type="EMBL" id="JAMSHJ010000003">
    <property type="protein sequence ID" value="KAI5426281.1"/>
    <property type="molecule type" value="Genomic_DNA"/>
</dbReference>
<dbReference type="Gramene" id="Psat3g051800.1">
    <property type="protein sequence ID" value="Psat3g051800.1.cds"/>
    <property type="gene ID" value="Psat3g051800"/>
</dbReference>